<dbReference type="RefSeq" id="XP_060348178.1">
    <property type="nucleotide sequence ID" value="XM_060494048.1"/>
</dbReference>
<evidence type="ECO:0000256" key="1">
    <source>
        <dbReference type="SAM" id="MobiDB-lite"/>
    </source>
</evidence>
<dbReference type="Proteomes" id="UP001241169">
    <property type="component" value="Unassembled WGS sequence"/>
</dbReference>
<comment type="caution">
    <text evidence="2">The sequence shown here is derived from an EMBL/GenBank/DDBJ whole genome shotgun (WGS) entry which is preliminary data.</text>
</comment>
<keyword evidence="3" id="KW-1185">Reference proteome</keyword>
<dbReference type="EMBL" id="MOPA01000007">
    <property type="protein sequence ID" value="KAK1536242.1"/>
    <property type="molecule type" value="Genomic_DNA"/>
</dbReference>
<gene>
    <name evidence="2" type="ORF">CPAR01_09784</name>
</gene>
<protein>
    <submittedName>
        <fullName evidence="2">Uncharacterized protein</fullName>
    </submittedName>
</protein>
<organism evidence="2 3">
    <name type="scientific">Colletotrichum paranaense</name>
    <dbReference type="NCBI Taxonomy" id="1914294"/>
    <lineage>
        <taxon>Eukaryota</taxon>
        <taxon>Fungi</taxon>
        <taxon>Dikarya</taxon>
        <taxon>Ascomycota</taxon>
        <taxon>Pezizomycotina</taxon>
        <taxon>Sordariomycetes</taxon>
        <taxon>Hypocreomycetidae</taxon>
        <taxon>Glomerellales</taxon>
        <taxon>Glomerellaceae</taxon>
        <taxon>Colletotrichum</taxon>
        <taxon>Colletotrichum acutatum species complex</taxon>
    </lineage>
</organism>
<feature type="compositionally biased region" description="Low complexity" evidence="1">
    <location>
        <begin position="47"/>
        <end position="57"/>
    </location>
</feature>
<name>A0ABQ9SHP1_9PEZI</name>
<proteinExistence type="predicted"/>
<feature type="region of interest" description="Disordered" evidence="1">
    <location>
        <begin position="24"/>
        <end position="57"/>
    </location>
</feature>
<evidence type="ECO:0000313" key="3">
    <source>
        <dbReference type="Proteomes" id="UP001241169"/>
    </source>
</evidence>
<reference evidence="2 3" key="1">
    <citation type="submission" date="2016-10" db="EMBL/GenBank/DDBJ databases">
        <title>The genome sequence of Colletotrichum fioriniae PJ7.</title>
        <authorList>
            <person name="Baroncelli R."/>
        </authorList>
    </citation>
    <scope>NUCLEOTIDE SEQUENCE [LARGE SCALE GENOMIC DNA]</scope>
    <source>
        <strain evidence="2 3">IMI 384185</strain>
    </source>
</reference>
<sequence>QRCSGPFPDSRAAHLVQLLCKTVGQPGKREQKPPIGKVKPRTRPHTGNGCRIGSSRSSRGAHSIRCVHCELRFPPSQACGPPHWLLQIEPVNILDVTSAVKQKPLGCFWLGDVVEAWGRSLSHTK</sequence>
<feature type="non-terminal residue" evidence="2">
    <location>
        <position position="1"/>
    </location>
</feature>
<dbReference type="GeneID" id="85377947"/>
<accession>A0ABQ9SHP1</accession>
<evidence type="ECO:0000313" key="2">
    <source>
        <dbReference type="EMBL" id="KAK1536242.1"/>
    </source>
</evidence>